<feature type="domain" description="Methyltransferase type 11" evidence="3">
    <location>
        <begin position="118"/>
        <end position="202"/>
    </location>
</feature>
<keyword evidence="5" id="KW-0808">Transferase</keyword>
<dbReference type="eggNOG" id="COG2226">
    <property type="taxonomic scope" value="Bacteria"/>
</dbReference>
<keyword evidence="1" id="KW-0479">Metal-binding</keyword>
<dbReference type="AlphaFoldDB" id="D6XX89"/>
<dbReference type="Pfam" id="PF08241">
    <property type="entry name" value="Methyltransf_11"/>
    <property type="match status" value="1"/>
</dbReference>
<keyword evidence="5" id="KW-0489">Methyltransferase</keyword>
<dbReference type="SUPFAM" id="SSF53335">
    <property type="entry name" value="S-adenosyl-L-methionine-dependent methyltransferases"/>
    <property type="match status" value="1"/>
</dbReference>
<dbReference type="GO" id="GO:0046872">
    <property type="term" value="F:metal ion binding"/>
    <property type="evidence" value="ECO:0007669"/>
    <property type="project" value="UniProtKB-KW"/>
</dbReference>
<proteinExistence type="predicted"/>
<name>D6XX89_BACIE</name>
<gene>
    <name evidence="5" type="ordered locus">Bsel_0406</name>
</gene>
<protein>
    <submittedName>
        <fullName evidence="5">Methyltransferase type 11</fullName>
    </submittedName>
</protein>
<evidence type="ECO:0000259" key="4">
    <source>
        <dbReference type="Pfam" id="PF21302"/>
    </source>
</evidence>
<dbReference type="GO" id="GO:0032259">
    <property type="term" value="P:methylation"/>
    <property type="evidence" value="ECO:0007669"/>
    <property type="project" value="UniProtKB-KW"/>
</dbReference>
<dbReference type="HOGENOM" id="CLU_050931_2_0_9"/>
<dbReference type="EMBL" id="CP001791">
    <property type="protein sequence ID" value="ADH97946.1"/>
    <property type="molecule type" value="Genomic_DNA"/>
</dbReference>
<evidence type="ECO:0000313" key="6">
    <source>
        <dbReference type="Proteomes" id="UP000000271"/>
    </source>
</evidence>
<reference evidence="5" key="1">
    <citation type="submission" date="2009-10" db="EMBL/GenBank/DDBJ databases">
        <title>Complete sequence of Bacillus selenitireducens MLS10.</title>
        <authorList>
            <consortium name="US DOE Joint Genome Institute"/>
            <person name="Lucas S."/>
            <person name="Copeland A."/>
            <person name="Lapidus A."/>
            <person name="Glavina del Rio T."/>
            <person name="Dalin E."/>
            <person name="Tice H."/>
            <person name="Bruce D."/>
            <person name="Goodwin L."/>
            <person name="Pitluck S."/>
            <person name="Sims D."/>
            <person name="Brettin T."/>
            <person name="Detter J.C."/>
            <person name="Han C."/>
            <person name="Larimer F."/>
            <person name="Land M."/>
            <person name="Hauser L."/>
            <person name="Kyrpides N."/>
            <person name="Ovchinnikova G."/>
            <person name="Stolz J."/>
        </authorList>
    </citation>
    <scope>NUCLEOTIDE SEQUENCE [LARGE SCALE GENOMIC DNA]</scope>
    <source>
        <strain evidence="5">MLS10</strain>
    </source>
</reference>
<dbReference type="STRING" id="439292.Bsel_0406"/>
<dbReference type="PIRSF" id="PIRSF018249">
    <property type="entry name" value="MyrA_prd"/>
    <property type="match status" value="1"/>
</dbReference>
<evidence type="ECO:0000256" key="2">
    <source>
        <dbReference type="PIRSR" id="PIRSR018249-2"/>
    </source>
</evidence>
<feature type="binding site" evidence="1">
    <location>
        <position position="32"/>
    </location>
    <ligand>
        <name>Zn(2+)</name>
        <dbReference type="ChEBI" id="CHEBI:29105"/>
    </ligand>
</feature>
<evidence type="ECO:0000259" key="3">
    <source>
        <dbReference type="Pfam" id="PF08241"/>
    </source>
</evidence>
<dbReference type="InterPro" id="IPR016718">
    <property type="entry name" value="rRNA_m1G-MeTrfase_A_prd"/>
</dbReference>
<dbReference type="InterPro" id="IPR048647">
    <property type="entry name" value="RlmA_N"/>
</dbReference>
<feature type="binding site" evidence="1">
    <location>
        <position position="35"/>
    </location>
    <ligand>
        <name>Zn(2+)</name>
        <dbReference type="ChEBI" id="CHEBI:29105"/>
    </ligand>
</feature>
<dbReference type="Proteomes" id="UP000000271">
    <property type="component" value="Chromosome"/>
</dbReference>
<keyword evidence="1" id="KW-0862">Zinc</keyword>
<evidence type="ECO:0000313" key="5">
    <source>
        <dbReference type="EMBL" id="ADH97946.1"/>
    </source>
</evidence>
<sequence length="301" mass="33443">MMKGQWRRWGDHVNKKERGIRNLYAWNRLLSCPVCQGSVSVVPEGRLVCGDGHSFDVARQGYVNVLTGAVNSAYSKELFHARAKVIQETPLYRALHKNVGKLMDREAKKQDGVYRIGDFGCGEGSHLALLLEGRSNWMGAGLDLSKEGIQAATDHEDTPAVWLAADLVNVPLKTGSLDVALTILSPSNYKEMKRVLKPGGLAVKVIPGPGYMKEIRDFFQQNRRDAKENEALISRFEEAFDDVKAVSVKTAPAVTAPLRKELCRMSPLAWHAEEGEKERYEKEGAARLTMDLVVLTGRLPQ</sequence>
<feature type="binding site" evidence="1">
    <location>
        <position position="49"/>
    </location>
    <ligand>
        <name>Zn(2+)</name>
        <dbReference type="ChEBI" id="CHEBI:29105"/>
    </ligand>
</feature>
<feature type="domain" description="23S rRNA (guanine(745)-N(1))-methyltransferase N-terminal" evidence="4">
    <location>
        <begin position="31"/>
        <end position="66"/>
    </location>
</feature>
<feature type="binding site" evidence="2">
    <location>
        <position position="92"/>
    </location>
    <ligand>
        <name>S-adenosyl-L-methionine</name>
        <dbReference type="ChEBI" id="CHEBI:59789"/>
    </ligand>
</feature>
<keyword evidence="6" id="KW-1185">Reference proteome</keyword>
<dbReference type="InterPro" id="IPR013216">
    <property type="entry name" value="Methyltransf_11"/>
</dbReference>
<feature type="binding site" evidence="2">
    <location>
        <position position="211"/>
    </location>
    <ligand>
        <name>S-adenosyl-L-methionine</name>
        <dbReference type="ChEBI" id="CHEBI:59789"/>
    </ligand>
</feature>
<dbReference type="GO" id="GO:0008757">
    <property type="term" value="F:S-adenosylmethionine-dependent methyltransferase activity"/>
    <property type="evidence" value="ECO:0007669"/>
    <property type="project" value="InterPro"/>
</dbReference>
<keyword evidence="2" id="KW-0949">S-adenosyl-L-methionine</keyword>
<accession>D6XX89</accession>
<dbReference type="KEGG" id="bse:Bsel_0406"/>
<evidence type="ECO:0000256" key="1">
    <source>
        <dbReference type="PIRSR" id="PIRSR018249-1"/>
    </source>
</evidence>
<feature type="binding site" evidence="2">
    <location>
        <begin position="123"/>
        <end position="124"/>
    </location>
    <ligand>
        <name>S-adenosyl-L-methionine</name>
        <dbReference type="ChEBI" id="CHEBI:59789"/>
    </ligand>
</feature>
<feature type="binding site" evidence="1">
    <location>
        <position position="53"/>
    </location>
    <ligand>
        <name>Zn(2+)</name>
        <dbReference type="ChEBI" id="CHEBI:29105"/>
    </ligand>
</feature>
<organism evidence="5 6">
    <name type="scientific">Bacillus selenitireducens (strain ATCC 700615 / DSM 15326 / MLS10)</name>
    <dbReference type="NCBI Taxonomy" id="439292"/>
    <lineage>
        <taxon>Bacteria</taxon>
        <taxon>Bacillati</taxon>
        <taxon>Bacillota</taxon>
        <taxon>Bacilli</taxon>
        <taxon>Bacillales</taxon>
        <taxon>Bacillaceae</taxon>
        <taxon>Salisediminibacterium</taxon>
    </lineage>
</organism>
<dbReference type="Gene3D" id="3.40.50.150">
    <property type="entry name" value="Vaccinia Virus protein VP39"/>
    <property type="match status" value="1"/>
</dbReference>
<dbReference type="Pfam" id="PF21302">
    <property type="entry name" value="Zn_ribbon_RlmA"/>
    <property type="match status" value="1"/>
</dbReference>
<dbReference type="InterPro" id="IPR029063">
    <property type="entry name" value="SAM-dependent_MTases_sf"/>
</dbReference>